<dbReference type="SMART" id="SM00829">
    <property type="entry name" value="PKS_ER"/>
    <property type="match status" value="1"/>
</dbReference>
<dbReference type="Gene3D" id="3.40.50.720">
    <property type="entry name" value="NAD(P)-binding Rossmann-like Domain"/>
    <property type="match status" value="1"/>
</dbReference>
<dbReference type="InterPro" id="IPR011032">
    <property type="entry name" value="GroES-like_sf"/>
</dbReference>
<proteinExistence type="inferred from homology"/>
<dbReference type="PROSITE" id="PS00059">
    <property type="entry name" value="ADH_ZINC"/>
    <property type="match status" value="1"/>
</dbReference>
<accession>A0A537LJX6</accession>
<dbReference type="InterPro" id="IPR020843">
    <property type="entry name" value="ER"/>
</dbReference>
<evidence type="ECO:0000313" key="8">
    <source>
        <dbReference type="EMBL" id="TMJ08309.1"/>
    </source>
</evidence>
<dbReference type="InterPro" id="IPR036291">
    <property type="entry name" value="NAD(P)-bd_dom_sf"/>
</dbReference>
<dbReference type="Pfam" id="PF00107">
    <property type="entry name" value="ADH_zinc_N"/>
    <property type="match status" value="1"/>
</dbReference>
<evidence type="ECO:0000256" key="5">
    <source>
        <dbReference type="ARBA" id="ARBA00023002"/>
    </source>
</evidence>
<evidence type="ECO:0000256" key="4">
    <source>
        <dbReference type="ARBA" id="ARBA00022833"/>
    </source>
</evidence>
<evidence type="ECO:0000256" key="2">
    <source>
        <dbReference type="ARBA" id="ARBA00008072"/>
    </source>
</evidence>
<dbReference type="GO" id="GO:0016491">
    <property type="term" value="F:oxidoreductase activity"/>
    <property type="evidence" value="ECO:0007669"/>
    <property type="project" value="UniProtKB-KW"/>
</dbReference>
<keyword evidence="4 6" id="KW-0862">Zinc</keyword>
<dbReference type="PANTHER" id="PTHR43350">
    <property type="entry name" value="NAD-DEPENDENT ALCOHOL DEHYDROGENASE"/>
    <property type="match status" value="1"/>
</dbReference>
<evidence type="ECO:0000256" key="3">
    <source>
        <dbReference type="ARBA" id="ARBA00022723"/>
    </source>
</evidence>
<feature type="domain" description="Enoyl reductase (ER)" evidence="7">
    <location>
        <begin position="10"/>
        <end position="363"/>
    </location>
</feature>
<dbReference type="EMBL" id="VBAJ01000111">
    <property type="protein sequence ID" value="TMJ08309.1"/>
    <property type="molecule type" value="Genomic_DNA"/>
</dbReference>
<protein>
    <submittedName>
        <fullName evidence="8">Zinc-binding dehydrogenase</fullName>
    </submittedName>
</protein>
<dbReference type="PANTHER" id="PTHR43350:SF2">
    <property type="entry name" value="GROES-LIKE ZINC-BINDING ALCOHOL DEHYDROGENASE FAMILY PROTEIN"/>
    <property type="match status" value="1"/>
</dbReference>
<evidence type="ECO:0000256" key="1">
    <source>
        <dbReference type="ARBA" id="ARBA00001947"/>
    </source>
</evidence>
<name>A0A537LJX6_9BACT</name>
<keyword evidence="5" id="KW-0560">Oxidoreductase</keyword>
<comment type="cofactor">
    <cofactor evidence="1 6">
        <name>Zn(2+)</name>
        <dbReference type="ChEBI" id="CHEBI:29105"/>
    </cofactor>
</comment>
<organism evidence="8 9">
    <name type="scientific">Candidatus Segetimicrobium genomatis</name>
    <dbReference type="NCBI Taxonomy" id="2569760"/>
    <lineage>
        <taxon>Bacteria</taxon>
        <taxon>Bacillati</taxon>
        <taxon>Candidatus Sysuimicrobiota</taxon>
        <taxon>Candidatus Sysuimicrobiia</taxon>
        <taxon>Candidatus Sysuimicrobiales</taxon>
        <taxon>Candidatus Segetimicrobiaceae</taxon>
        <taxon>Candidatus Segetimicrobium</taxon>
    </lineage>
</organism>
<dbReference type="GO" id="GO:0008270">
    <property type="term" value="F:zinc ion binding"/>
    <property type="evidence" value="ECO:0007669"/>
    <property type="project" value="InterPro"/>
</dbReference>
<dbReference type="Gene3D" id="3.90.180.10">
    <property type="entry name" value="Medium-chain alcohol dehydrogenases, catalytic domain"/>
    <property type="match status" value="1"/>
</dbReference>
<comment type="caution">
    <text evidence="8">The sequence shown here is derived from an EMBL/GenBank/DDBJ whole genome shotgun (WGS) entry which is preliminary data.</text>
</comment>
<reference evidence="8 9" key="1">
    <citation type="journal article" date="2019" name="Nat. Microbiol.">
        <title>Mediterranean grassland soil C-N compound turnover is dependent on rainfall and depth, and is mediated by genomically divergent microorganisms.</title>
        <authorList>
            <person name="Diamond S."/>
            <person name="Andeer P.F."/>
            <person name="Li Z."/>
            <person name="Crits-Christoph A."/>
            <person name="Burstein D."/>
            <person name="Anantharaman K."/>
            <person name="Lane K.R."/>
            <person name="Thomas B.C."/>
            <person name="Pan C."/>
            <person name="Northen T.R."/>
            <person name="Banfield J.F."/>
        </authorList>
    </citation>
    <scope>NUCLEOTIDE SEQUENCE [LARGE SCALE GENOMIC DNA]</scope>
    <source>
        <strain evidence="8">NP_2</strain>
    </source>
</reference>
<comment type="similarity">
    <text evidence="2 6">Belongs to the zinc-containing alcohol dehydrogenase family.</text>
</comment>
<dbReference type="InterPro" id="IPR013149">
    <property type="entry name" value="ADH-like_C"/>
</dbReference>
<dbReference type="SUPFAM" id="SSF51735">
    <property type="entry name" value="NAD(P)-binding Rossmann-fold domains"/>
    <property type="match status" value="1"/>
</dbReference>
<dbReference type="InterPro" id="IPR002328">
    <property type="entry name" value="ADH_Zn_CS"/>
</dbReference>
<dbReference type="InterPro" id="IPR013154">
    <property type="entry name" value="ADH-like_N"/>
</dbReference>
<evidence type="ECO:0000256" key="6">
    <source>
        <dbReference type="RuleBase" id="RU361277"/>
    </source>
</evidence>
<dbReference type="Pfam" id="PF08240">
    <property type="entry name" value="ADH_N"/>
    <property type="match status" value="1"/>
</dbReference>
<dbReference type="SUPFAM" id="SSF50129">
    <property type="entry name" value="GroES-like"/>
    <property type="match status" value="1"/>
</dbReference>
<dbReference type="AlphaFoldDB" id="A0A537LJX6"/>
<evidence type="ECO:0000259" key="7">
    <source>
        <dbReference type="SMART" id="SM00829"/>
    </source>
</evidence>
<gene>
    <name evidence="8" type="ORF">E6G99_04690</name>
</gene>
<sequence>MRAIVLPEPGGPLRVEDIPRPSPRAGEVLIQVAACGVCHTDLHVMKGEVRFPTPAVLGHEISGTVAAFGPGVAGPPVGTPVVCAFIMPCGTCAYCAQGRDDLCVTFFEFNRLRGQLYDGTTRLARADGTPLAMYSMGGLAEYAVVPATDVFALPADIPLAEASILGCAMLTAYGAVRHQADLRAGEAVMVVAAGGVGSNIIQIARACGAAQIIAVDVRADKLEAARKVGATHVIDASQEEVAPAAMEITGGRGVDVAFEALGRPQTILHAFGAVRDGGRVVVVGIAAGDTAVPIPITRLVRRGVRVIGSYGGRVRTDVPAILRLVEQGAIAPQRTITRRYALAEAPDAYAALDRGEIIGRAIVVCDQKEHSKVDDGERRRGARG</sequence>
<keyword evidence="3 6" id="KW-0479">Metal-binding</keyword>
<dbReference type="Proteomes" id="UP000318661">
    <property type="component" value="Unassembled WGS sequence"/>
</dbReference>
<evidence type="ECO:0000313" key="9">
    <source>
        <dbReference type="Proteomes" id="UP000318661"/>
    </source>
</evidence>